<proteinExistence type="predicted"/>
<organism evidence="6 7">
    <name type="scientific">Skeletonema marinoi</name>
    <dbReference type="NCBI Taxonomy" id="267567"/>
    <lineage>
        <taxon>Eukaryota</taxon>
        <taxon>Sar</taxon>
        <taxon>Stramenopiles</taxon>
        <taxon>Ochrophyta</taxon>
        <taxon>Bacillariophyta</taxon>
        <taxon>Coscinodiscophyceae</taxon>
        <taxon>Thalassiosirophycidae</taxon>
        <taxon>Thalassiosirales</taxon>
        <taxon>Skeletonemataceae</taxon>
        <taxon>Skeletonema</taxon>
        <taxon>Skeletonema marinoi-dohrnii complex</taxon>
    </lineage>
</organism>
<dbReference type="GO" id="GO:0008270">
    <property type="term" value="F:zinc ion binding"/>
    <property type="evidence" value="ECO:0007669"/>
    <property type="project" value="UniProtKB-KW"/>
</dbReference>
<feature type="domain" description="RING-CH-type" evidence="5">
    <location>
        <begin position="221"/>
        <end position="265"/>
    </location>
</feature>
<dbReference type="AlphaFoldDB" id="A0AAD8XWW5"/>
<dbReference type="Proteomes" id="UP001224775">
    <property type="component" value="Unassembled WGS sequence"/>
</dbReference>
<dbReference type="EMBL" id="JATAAI010000035">
    <property type="protein sequence ID" value="KAK1735173.1"/>
    <property type="molecule type" value="Genomic_DNA"/>
</dbReference>
<evidence type="ECO:0000256" key="1">
    <source>
        <dbReference type="ARBA" id="ARBA00022723"/>
    </source>
</evidence>
<dbReference type="InterPro" id="IPR013083">
    <property type="entry name" value="Znf_RING/FYVE/PHD"/>
</dbReference>
<dbReference type="SUPFAM" id="SSF57850">
    <property type="entry name" value="RING/U-box"/>
    <property type="match status" value="1"/>
</dbReference>
<accession>A0AAD8XWW5</accession>
<feature type="region of interest" description="Disordered" evidence="4">
    <location>
        <begin position="1"/>
        <end position="22"/>
    </location>
</feature>
<evidence type="ECO:0000256" key="2">
    <source>
        <dbReference type="ARBA" id="ARBA00022771"/>
    </source>
</evidence>
<name>A0AAD8XWW5_9STRA</name>
<keyword evidence="7" id="KW-1185">Reference proteome</keyword>
<keyword evidence="2" id="KW-0863">Zinc-finger</keyword>
<evidence type="ECO:0000259" key="5">
    <source>
        <dbReference type="SMART" id="SM00744"/>
    </source>
</evidence>
<dbReference type="Pfam" id="PF12906">
    <property type="entry name" value="RINGv"/>
    <property type="match status" value="1"/>
</dbReference>
<evidence type="ECO:0000313" key="6">
    <source>
        <dbReference type="EMBL" id="KAK1735173.1"/>
    </source>
</evidence>
<comment type="caution">
    <text evidence="6">The sequence shown here is derived from an EMBL/GenBank/DDBJ whole genome shotgun (WGS) entry which is preliminary data.</text>
</comment>
<sequence length="666" mass="75512">MPSGGENNSTMQPPLKESDEEKEASPLPCLPCCWICSKTNEDQSVLCHNCDISNGHAHIKCIVNQARAKNEKDYCNYKMATAVEDEKSLEIEYKSFKLMLEEPWLKCGRCGENYCGSTEKLLADEFFEYYKIRGGRDIRTCIAVFAQIKAHCWNLGKNRWSKQPYKKIQLFKQVVESNNQANEAEVFTRFKIQIENDIAACMSIAEFCLPPKTTPKPPEAACWICLDDEPDEHGESLERTCACRGSSGYCHINCIANFAAQKNTTFMQRMMTGMSMSADESSKELSVPWTQCPTCNQDYTGTFAWRLAVTFSFQYYSYPYNELRRQVSIETLSRVFLETSQYDMGIGALKKEINLIRTMRKELRTDGKIASGFWMDAGDLNTQKIEQQLHDDDTKYCLYLMGFYKAKGETKLANDVLRELKIMGVETFVTSDKPGVDGSLQFSIEDMLNDVKLSPDKSVKWRKAEIKRLTKEFGKDAPKILDHKFSLSQDLMQTKSVTEGIVLMFEVVGDATRILGPEHPKTVEYSKYTTMVTQSFSMSSGKKAPHSSNIIPPQTKARLISDIPTLNGKEVNAVRYTKDGEKLIVDFLEPIPNKPNRVKIPPDQLVFGLQTTVMTPGKKIGMISSFDTETKKYSVMPLGKMAMERYKQNELVILFQALDTQKGALV</sequence>
<protein>
    <recommendedName>
        <fullName evidence="5">RING-CH-type domain-containing protein</fullName>
    </recommendedName>
</protein>
<evidence type="ECO:0000256" key="4">
    <source>
        <dbReference type="SAM" id="MobiDB-lite"/>
    </source>
</evidence>
<dbReference type="InterPro" id="IPR011016">
    <property type="entry name" value="Znf_RING-CH"/>
</dbReference>
<reference evidence="6" key="1">
    <citation type="submission" date="2023-06" db="EMBL/GenBank/DDBJ databases">
        <title>Survivors Of The Sea: Transcriptome response of Skeletonema marinoi to long-term dormancy.</title>
        <authorList>
            <person name="Pinder M.I.M."/>
            <person name="Kourtchenko O."/>
            <person name="Robertson E.K."/>
            <person name="Larsson T."/>
            <person name="Maumus F."/>
            <person name="Osuna-Cruz C.M."/>
            <person name="Vancaester E."/>
            <person name="Stenow R."/>
            <person name="Vandepoele K."/>
            <person name="Ploug H."/>
            <person name="Bruchert V."/>
            <person name="Godhe A."/>
            <person name="Topel M."/>
        </authorList>
    </citation>
    <scope>NUCLEOTIDE SEQUENCE</scope>
    <source>
        <strain evidence="6">R05AC</strain>
    </source>
</reference>
<dbReference type="SMART" id="SM00744">
    <property type="entry name" value="RINGv"/>
    <property type="match status" value="1"/>
</dbReference>
<gene>
    <name evidence="6" type="ORF">QTG54_014239</name>
</gene>
<keyword evidence="3" id="KW-0862">Zinc</keyword>
<keyword evidence="1" id="KW-0479">Metal-binding</keyword>
<evidence type="ECO:0000313" key="7">
    <source>
        <dbReference type="Proteomes" id="UP001224775"/>
    </source>
</evidence>
<dbReference type="Gene3D" id="3.30.40.10">
    <property type="entry name" value="Zinc/RING finger domain, C3HC4 (zinc finger)"/>
    <property type="match status" value="1"/>
</dbReference>
<evidence type="ECO:0000256" key="3">
    <source>
        <dbReference type="ARBA" id="ARBA00022833"/>
    </source>
</evidence>
<feature type="compositionally biased region" description="Polar residues" evidence="4">
    <location>
        <begin position="1"/>
        <end position="12"/>
    </location>
</feature>